<keyword evidence="1" id="KW-0732">Signal</keyword>
<evidence type="ECO:0008006" key="4">
    <source>
        <dbReference type="Google" id="ProtNLM"/>
    </source>
</evidence>
<comment type="caution">
    <text evidence="2">The sequence shown here is derived from an EMBL/GenBank/DDBJ whole genome shotgun (WGS) entry which is preliminary data.</text>
</comment>
<evidence type="ECO:0000313" key="2">
    <source>
        <dbReference type="EMBL" id="TGE03732.1"/>
    </source>
</evidence>
<evidence type="ECO:0000313" key="3">
    <source>
        <dbReference type="Proteomes" id="UP000298337"/>
    </source>
</evidence>
<feature type="signal peptide" evidence="1">
    <location>
        <begin position="1"/>
        <end position="23"/>
    </location>
</feature>
<feature type="chain" id="PRO_5021419526" description="DUF4468 domain-containing protein" evidence="1">
    <location>
        <begin position="24"/>
        <end position="179"/>
    </location>
</feature>
<protein>
    <recommendedName>
        <fullName evidence="4">DUF4468 domain-containing protein</fullName>
    </recommendedName>
</protein>
<accession>A0A4Z0NYW8</accession>
<dbReference type="OrthoDB" id="883987at2"/>
<dbReference type="Proteomes" id="UP000298337">
    <property type="component" value="Unassembled WGS sequence"/>
</dbReference>
<dbReference type="RefSeq" id="WP_135436833.1">
    <property type="nucleotide sequence ID" value="NZ_SRLA01000007.1"/>
</dbReference>
<dbReference type="AlphaFoldDB" id="A0A4Z0NYW8"/>
<evidence type="ECO:0000256" key="1">
    <source>
        <dbReference type="SAM" id="SignalP"/>
    </source>
</evidence>
<reference evidence="2 3" key="1">
    <citation type="submission" date="2019-04" db="EMBL/GenBank/DDBJ databases">
        <authorList>
            <person name="Feng G."/>
            <person name="Zhang J."/>
            <person name="Zhu H."/>
        </authorList>
    </citation>
    <scope>NUCLEOTIDE SEQUENCE [LARGE SCALE GENOMIC DNA]</scope>
    <source>
        <strain evidence="2 3">92R-1</strain>
    </source>
</reference>
<organism evidence="2 3">
    <name type="scientific">Hymenobacter fodinae</name>
    <dbReference type="NCBI Taxonomy" id="2510796"/>
    <lineage>
        <taxon>Bacteria</taxon>
        <taxon>Pseudomonadati</taxon>
        <taxon>Bacteroidota</taxon>
        <taxon>Cytophagia</taxon>
        <taxon>Cytophagales</taxon>
        <taxon>Hymenobacteraceae</taxon>
        <taxon>Hymenobacter</taxon>
    </lineage>
</organism>
<keyword evidence="3" id="KW-1185">Reference proteome</keyword>
<name>A0A4Z0NYW8_9BACT</name>
<dbReference type="EMBL" id="SRLA01000007">
    <property type="protein sequence ID" value="TGE03732.1"/>
    <property type="molecule type" value="Genomic_DNA"/>
</dbReference>
<gene>
    <name evidence="2" type="ORF">EU556_24275</name>
</gene>
<sequence>MTSPWYHLRLLLVLLLLPMPSWAQETQQWPRNATTGRVEFSGVLPWPTPAPSPQQQQTLAQQWYTAKLSPPVPIKFAMQKTPPTTFAGLRTQAHLDSLTYEPNSSGVVDSAVDWVVWRLVYQVHLTPTPQGLAYRLSAFTVGEIVYDTYSEAPVEEALRTFPQEMAVFHRRVRKALAGW</sequence>
<proteinExistence type="predicted"/>